<proteinExistence type="predicted"/>
<comment type="function">
    <text evidence="6">Axonemal protein which is implicated in axonemal and/or peri-axonemal structure assembly and regulates flagellum assembly and beating and therefore sperm motility.</text>
</comment>
<dbReference type="InterPro" id="IPR019734">
    <property type="entry name" value="TPR_rpt"/>
</dbReference>
<name>A0A8K0JUS6_LADFU</name>
<evidence type="ECO:0000256" key="4">
    <source>
        <dbReference type="ARBA" id="ARBA00022803"/>
    </source>
</evidence>
<dbReference type="InterPro" id="IPR011990">
    <property type="entry name" value="TPR-like_helical_dom_sf"/>
</dbReference>
<evidence type="ECO:0000256" key="8">
    <source>
        <dbReference type="SAM" id="Coils"/>
    </source>
</evidence>
<keyword evidence="4 7" id="KW-0802">TPR repeat</keyword>
<sequence length="268" mass="31067">MPFTGKRSKYRQEAVDEFMAKFPNMTYTEIRRHRIDYFKALCLELEEDGYTDASKEIQRLIDFEESQRHAAEQNSIILARPFLKDQHSMLEALQKGLRQAEKEKVSVKNEKKAISLLETVQNTSIGRIWLLPNLEPVDIAKDGETVQDDIWARELEAKAGEAGTIYEETCAFLNKIYFKMAKKLRDQGQNTYLDDAIELCRKSLKNAKTSRRVHLMAEALKELGLCHMEKEDFHSAQSYFEELLTVSSQNRLRTAVCEAHQQLGHVYE</sequence>
<comment type="subcellular location">
    <subcellularLocation>
        <location evidence="1">Cytoplasm</location>
    </subcellularLocation>
</comment>
<dbReference type="PANTHER" id="PTHR46630">
    <property type="entry name" value="TETRATRICOPEPTIDE REPEAT PROTEIN 29"/>
    <property type="match status" value="1"/>
</dbReference>
<gene>
    <name evidence="9" type="ORF">J437_LFUL001999</name>
</gene>
<dbReference type="InterPro" id="IPR051476">
    <property type="entry name" value="Bac_ResReg_Asp_Phosphatase"/>
</dbReference>
<dbReference type="GO" id="GO:0003341">
    <property type="term" value="P:cilium movement"/>
    <property type="evidence" value="ECO:0007669"/>
    <property type="project" value="TreeGrafter"/>
</dbReference>
<keyword evidence="2" id="KW-0963">Cytoplasm</keyword>
<feature type="repeat" description="TPR" evidence="7">
    <location>
        <begin position="217"/>
        <end position="250"/>
    </location>
</feature>
<dbReference type="OrthoDB" id="7594656at2759"/>
<evidence type="ECO:0000313" key="9">
    <source>
        <dbReference type="EMBL" id="KAG8223051.1"/>
    </source>
</evidence>
<keyword evidence="8" id="KW-0175">Coiled coil</keyword>
<evidence type="ECO:0000256" key="5">
    <source>
        <dbReference type="ARBA" id="ARBA00040665"/>
    </source>
</evidence>
<evidence type="ECO:0000256" key="7">
    <source>
        <dbReference type="PROSITE-ProRule" id="PRU00339"/>
    </source>
</evidence>
<comment type="caution">
    <text evidence="9">The sequence shown here is derived from an EMBL/GenBank/DDBJ whole genome shotgun (WGS) entry which is preliminary data.</text>
</comment>
<dbReference type="PROSITE" id="PS50005">
    <property type="entry name" value="TPR"/>
    <property type="match status" value="1"/>
</dbReference>
<dbReference type="Proteomes" id="UP000792457">
    <property type="component" value="Unassembled WGS sequence"/>
</dbReference>
<keyword evidence="10" id="KW-1185">Reference proteome</keyword>
<feature type="coiled-coil region" evidence="8">
    <location>
        <begin position="54"/>
        <end position="117"/>
    </location>
</feature>
<evidence type="ECO:0000313" key="10">
    <source>
        <dbReference type="Proteomes" id="UP000792457"/>
    </source>
</evidence>
<evidence type="ECO:0000256" key="6">
    <source>
        <dbReference type="ARBA" id="ARBA00044739"/>
    </source>
</evidence>
<feature type="non-terminal residue" evidence="9">
    <location>
        <position position="1"/>
    </location>
</feature>
<reference evidence="9" key="1">
    <citation type="submission" date="2013-04" db="EMBL/GenBank/DDBJ databases">
        <authorList>
            <person name="Qu J."/>
            <person name="Murali S.C."/>
            <person name="Bandaranaike D."/>
            <person name="Bellair M."/>
            <person name="Blankenburg K."/>
            <person name="Chao H."/>
            <person name="Dinh H."/>
            <person name="Doddapaneni H."/>
            <person name="Downs B."/>
            <person name="Dugan-Rocha S."/>
            <person name="Elkadiri S."/>
            <person name="Gnanaolivu R.D."/>
            <person name="Hernandez B."/>
            <person name="Javaid M."/>
            <person name="Jayaseelan J.C."/>
            <person name="Lee S."/>
            <person name="Li M."/>
            <person name="Ming W."/>
            <person name="Munidasa M."/>
            <person name="Muniz J."/>
            <person name="Nguyen L."/>
            <person name="Ongeri F."/>
            <person name="Osuji N."/>
            <person name="Pu L.-L."/>
            <person name="Puazo M."/>
            <person name="Qu C."/>
            <person name="Quiroz J."/>
            <person name="Raj R."/>
            <person name="Weissenberger G."/>
            <person name="Xin Y."/>
            <person name="Zou X."/>
            <person name="Han Y."/>
            <person name="Richards S."/>
            <person name="Worley K."/>
            <person name="Muzny D."/>
            <person name="Gibbs R."/>
        </authorList>
    </citation>
    <scope>NUCLEOTIDE SEQUENCE</scope>
    <source>
        <strain evidence="9">Sampled in the wild</strain>
    </source>
</reference>
<dbReference type="PANTHER" id="PTHR46630:SF1">
    <property type="entry name" value="TETRATRICOPEPTIDE REPEAT PROTEIN 29"/>
    <property type="match status" value="1"/>
</dbReference>
<dbReference type="Gene3D" id="1.25.40.10">
    <property type="entry name" value="Tetratricopeptide repeat domain"/>
    <property type="match status" value="1"/>
</dbReference>
<protein>
    <recommendedName>
        <fullName evidence="5">Tetratricopeptide repeat protein 29</fullName>
    </recommendedName>
</protein>
<dbReference type="GO" id="GO:0005737">
    <property type="term" value="C:cytoplasm"/>
    <property type="evidence" value="ECO:0007669"/>
    <property type="project" value="UniProtKB-SubCell"/>
</dbReference>
<evidence type="ECO:0000256" key="3">
    <source>
        <dbReference type="ARBA" id="ARBA00022737"/>
    </source>
</evidence>
<accession>A0A8K0JUS6</accession>
<dbReference type="GO" id="GO:0005929">
    <property type="term" value="C:cilium"/>
    <property type="evidence" value="ECO:0007669"/>
    <property type="project" value="TreeGrafter"/>
</dbReference>
<keyword evidence="3" id="KW-0677">Repeat</keyword>
<evidence type="ECO:0000256" key="1">
    <source>
        <dbReference type="ARBA" id="ARBA00004496"/>
    </source>
</evidence>
<dbReference type="SMART" id="SM00028">
    <property type="entry name" value="TPR"/>
    <property type="match status" value="2"/>
</dbReference>
<evidence type="ECO:0000256" key="2">
    <source>
        <dbReference type="ARBA" id="ARBA00022490"/>
    </source>
</evidence>
<organism evidence="9 10">
    <name type="scientific">Ladona fulva</name>
    <name type="common">Scarce chaser dragonfly</name>
    <name type="synonym">Libellula fulva</name>
    <dbReference type="NCBI Taxonomy" id="123851"/>
    <lineage>
        <taxon>Eukaryota</taxon>
        <taxon>Metazoa</taxon>
        <taxon>Ecdysozoa</taxon>
        <taxon>Arthropoda</taxon>
        <taxon>Hexapoda</taxon>
        <taxon>Insecta</taxon>
        <taxon>Pterygota</taxon>
        <taxon>Palaeoptera</taxon>
        <taxon>Odonata</taxon>
        <taxon>Epiprocta</taxon>
        <taxon>Anisoptera</taxon>
        <taxon>Libelluloidea</taxon>
        <taxon>Libellulidae</taxon>
        <taxon>Ladona</taxon>
    </lineage>
</organism>
<dbReference type="EMBL" id="KZ308152">
    <property type="protein sequence ID" value="KAG8223051.1"/>
    <property type="molecule type" value="Genomic_DNA"/>
</dbReference>
<dbReference type="SUPFAM" id="SSF48452">
    <property type="entry name" value="TPR-like"/>
    <property type="match status" value="1"/>
</dbReference>
<dbReference type="AlphaFoldDB" id="A0A8K0JUS6"/>
<reference evidence="9" key="2">
    <citation type="submission" date="2017-10" db="EMBL/GenBank/DDBJ databases">
        <title>Ladona fulva Genome sequencing and assembly.</title>
        <authorList>
            <person name="Murali S."/>
            <person name="Richards S."/>
            <person name="Bandaranaike D."/>
            <person name="Bellair M."/>
            <person name="Blankenburg K."/>
            <person name="Chao H."/>
            <person name="Dinh H."/>
            <person name="Doddapaneni H."/>
            <person name="Dugan-Rocha S."/>
            <person name="Elkadiri S."/>
            <person name="Gnanaolivu R."/>
            <person name="Hernandez B."/>
            <person name="Skinner E."/>
            <person name="Javaid M."/>
            <person name="Lee S."/>
            <person name="Li M."/>
            <person name="Ming W."/>
            <person name="Munidasa M."/>
            <person name="Muniz J."/>
            <person name="Nguyen L."/>
            <person name="Hughes D."/>
            <person name="Osuji N."/>
            <person name="Pu L.-L."/>
            <person name="Puazo M."/>
            <person name="Qu C."/>
            <person name="Quiroz J."/>
            <person name="Raj R."/>
            <person name="Weissenberger G."/>
            <person name="Xin Y."/>
            <person name="Zou X."/>
            <person name="Han Y."/>
            <person name="Worley K."/>
            <person name="Muzny D."/>
            <person name="Gibbs R."/>
        </authorList>
    </citation>
    <scope>NUCLEOTIDE SEQUENCE</scope>
    <source>
        <strain evidence="9">Sampled in the wild</strain>
    </source>
</reference>